<keyword evidence="3" id="KW-0444">Lipid biosynthesis</keyword>
<dbReference type="NCBIfam" id="TIGR00560">
    <property type="entry name" value="pgsA"/>
    <property type="match status" value="1"/>
</dbReference>
<evidence type="ECO:0000256" key="6">
    <source>
        <dbReference type="ARBA" id="ARBA00023098"/>
    </source>
</evidence>
<dbReference type="InterPro" id="IPR050324">
    <property type="entry name" value="CDP-alcohol_PTase-I"/>
</dbReference>
<evidence type="ECO:0000256" key="1">
    <source>
        <dbReference type="ARBA" id="ARBA00004141"/>
    </source>
</evidence>
<evidence type="ECO:0000256" key="7">
    <source>
        <dbReference type="ARBA" id="ARBA00023136"/>
    </source>
</evidence>
<feature type="transmembrane region" description="Helical" evidence="11">
    <location>
        <begin position="185"/>
        <end position="206"/>
    </location>
</feature>
<evidence type="ECO:0000313" key="12">
    <source>
        <dbReference type="EMBL" id="QBF23681.1"/>
    </source>
</evidence>
<comment type="subcellular location">
    <subcellularLocation>
        <location evidence="1">Membrane</location>
        <topology evidence="1">Multi-pass membrane protein</topology>
    </subcellularLocation>
</comment>
<dbReference type="PANTHER" id="PTHR14269">
    <property type="entry name" value="CDP-DIACYLGLYCEROL--GLYCEROL-3-PHOSPHATE 3-PHOSPHATIDYLTRANSFERASE-RELATED"/>
    <property type="match status" value="1"/>
</dbReference>
<keyword evidence="6" id="KW-0443">Lipid metabolism</keyword>
<evidence type="ECO:0000256" key="2">
    <source>
        <dbReference type="ARBA" id="ARBA00010441"/>
    </source>
</evidence>
<dbReference type="GO" id="GO:0008444">
    <property type="term" value="F:CDP-diacylglycerol-glycerol-3-phosphate 3-phosphatidyltransferase activity"/>
    <property type="evidence" value="ECO:0007669"/>
    <property type="project" value="UniProtKB-UniRule"/>
</dbReference>
<reference evidence="12 13" key="1">
    <citation type="submission" date="2019-02" db="EMBL/GenBank/DDBJ databases">
        <title>Draft Genome Sequence of Maize Bushy Stunt-like Phytoplasma group 16SrI-B (Aster yellows) in South Africa.</title>
        <authorList>
            <person name="Coetzee B."/>
            <person name="Douglas-Smit N."/>
            <person name="Maree H.J."/>
            <person name="Burger J.T."/>
            <person name="Kruger K."/>
            <person name="Pietersen G."/>
        </authorList>
    </citation>
    <scope>NUCLEOTIDE SEQUENCE [LARGE SCALE GENOMIC DNA]</scope>
    <source>
        <strain evidence="12 13">De Villa</strain>
    </source>
</reference>
<keyword evidence="12" id="KW-0808">Transferase</keyword>
<dbReference type="Pfam" id="PF01066">
    <property type="entry name" value="CDP-OH_P_transf"/>
    <property type="match status" value="1"/>
</dbReference>
<dbReference type="InterPro" id="IPR000462">
    <property type="entry name" value="CDP-OH_P_trans"/>
</dbReference>
<keyword evidence="5 11" id="KW-1133">Transmembrane helix</keyword>
<dbReference type="EC" id="2.7.8.5" evidence="10"/>
<dbReference type="InterPro" id="IPR004570">
    <property type="entry name" value="Phosphatidylglycerol_P_synth"/>
</dbReference>
<dbReference type="EMBL" id="CP035949">
    <property type="protein sequence ID" value="QBF23681.1"/>
    <property type="molecule type" value="Genomic_DNA"/>
</dbReference>
<evidence type="ECO:0000256" key="4">
    <source>
        <dbReference type="ARBA" id="ARBA00022692"/>
    </source>
</evidence>
<keyword evidence="13" id="KW-1185">Reference proteome</keyword>
<proteinExistence type="inferred from homology"/>
<keyword evidence="4 11" id="KW-0812">Transmembrane</keyword>
<dbReference type="RefSeq" id="WP_130427342.1">
    <property type="nucleotide sequence ID" value="NZ_CP035949.1"/>
</dbReference>
<feature type="transmembrane region" description="Helical" evidence="11">
    <location>
        <begin position="77"/>
        <end position="97"/>
    </location>
</feature>
<protein>
    <recommendedName>
        <fullName evidence="10">CDP-diacylglycerol--glycerol-3-phosphate 3-phosphatidyltransferase</fullName>
        <ecNumber evidence="10">2.7.8.5</ecNumber>
    </recommendedName>
</protein>
<evidence type="ECO:0000256" key="5">
    <source>
        <dbReference type="ARBA" id="ARBA00022989"/>
    </source>
</evidence>
<dbReference type="Gene3D" id="1.20.120.1760">
    <property type="match status" value="1"/>
</dbReference>
<dbReference type="GO" id="GO:0016020">
    <property type="term" value="C:membrane"/>
    <property type="evidence" value="ECO:0007669"/>
    <property type="project" value="UniProtKB-SubCell"/>
</dbReference>
<keyword evidence="7 11" id="KW-0472">Membrane</keyword>
<evidence type="ECO:0000256" key="8">
    <source>
        <dbReference type="ARBA" id="ARBA00023209"/>
    </source>
</evidence>
<dbReference type="PIRSF" id="PIRSF000847">
    <property type="entry name" value="Phos_ph_gly_syn"/>
    <property type="match status" value="1"/>
</dbReference>
<feature type="transmembrane region" description="Helical" evidence="11">
    <location>
        <begin position="5"/>
        <end position="24"/>
    </location>
</feature>
<gene>
    <name evidence="12" type="primary">pgsA</name>
    <name evidence="12" type="ORF">EXT02_00345</name>
</gene>
<evidence type="ECO:0000313" key="13">
    <source>
        <dbReference type="Proteomes" id="UP000289726"/>
    </source>
</evidence>
<evidence type="ECO:0000256" key="10">
    <source>
        <dbReference type="NCBIfam" id="TIGR00560"/>
    </source>
</evidence>
<keyword evidence="8" id="KW-0594">Phospholipid biosynthesis</keyword>
<sequence>MFPLLANLITVFRIVLVFVLLPLMCVSESEPEFANVLTFQIIFIVAAITDYLDGYIAKKYQQQTVFGKFFDPIADKLLVIITLFYICQCRLSATQGTFLFADTQMPKKFFTAVIMIIVIREFLVTGIRLVASNKEGVVISASFWGKAKTVFTFVAIICLFFGLYTSSTFACDANLKKWFGYLSNIGDICLLVSVVLTIFSGFDYFFKNYKIIRKNFAPE</sequence>
<evidence type="ECO:0000256" key="9">
    <source>
        <dbReference type="ARBA" id="ARBA00023264"/>
    </source>
</evidence>
<dbReference type="PANTHER" id="PTHR14269:SF62">
    <property type="entry name" value="CDP-DIACYLGLYCEROL--GLYCEROL-3-PHOSPHATE 3-PHOSPHATIDYLTRANSFERASE 1, CHLOROPLASTIC"/>
    <property type="match status" value="1"/>
</dbReference>
<feature type="transmembrane region" description="Helical" evidence="11">
    <location>
        <begin position="36"/>
        <end position="56"/>
    </location>
</feature>
<dbReference type="InterPro" id="IPR043130">
    <property type="entry name" value="CDP-OH_PTrfase_TM_dom"/>
</dbReference>
<dbReference type="AlphaFoldDB" id="A0A4P6MD94"/>
<evidence type="ECO:0000256" key="3">
    <source>
        <dbReference type="ARBA" id="ARBA00022516"/>
    </source>
</evidence>
<evidence type="ECO:0000256" key="11">
    <source>
        <dbReference type="SAM" id="Phobius"/>
    </source>
</evidence>
<keyword evidence="9" id="KW-1208">Phospholipid metabolism</keyword>
<name>A0A4P6MD94_9MOLU</name>
<comment type="similarity">
    <text evidence="2">Belongs to the CDP-alcohol phosphatidyltransferase class-I family.</text>
</comment>
<accession>A0A4P6MD94</accession>
<feature type="transmembrane region" description="Helical" evidence="11">
    <location>
        <begin position="109"/>
        <end position="131"/>
    </location>
</feature>
<organism evidence="12 13">
    <name type="scientific">'Catharanthus roseus' aster yellows phytoplasma</name>
    <dbReference type="NCBI Taxonomy" id="1193712"/>
    <lineage>
        <taxon>Bacteria</taxon>
        <taxon>Bacillati</taxon>
        <taxon>Mycoplasmatota</taxon>
        <taxon>Mollicutes</taxon>
        <taxon>Acholeplasmatales</taxon>
        <taxon>Acholeplasmataceae</taxon>
        <taxon>Candidatus Phytoplasma</taxon>
        <taxon>16SrI (Aster yellows group)</taxon>
    </lineage>
</organism>
<feature type="transmembrane region" description="Helical" evidence="11">
    <location>
        <begin position="143"/>
        <end position="165"/>
    </location>
</feature>
<dbReference type="Proteomes" id="UP000289726">
    <property type="component" value="Chromosome"/>
</dbReference>
<dbReference type="GO" id="GO:0046474">
    <property type="term" value="P:glycerophospholipid biosynthetic process"/>
    <property type="evidence" value="ECO:0007669"/>
    <property type="project" value="TreeGrafter"/>
</dbReference>